<evidence type="ECO:0000313" key="2">
    <source>
        <dbReference type="Proteomes" id="UP000265520"/>
    </source>
</evidence>
<protein>
    <submittedName>
        <fullName evidence="1">Uncharacterized protein</fullName>
    </submittedName>
</protein>
<accession>A0A392T854</accession>
<comment type="caution">
    <text evidence="1">The sequence shown here is derived from an EMBL/GenBank/DDBJ whole genome shotgun (WGS) entry which is preliminary data.</text>
</comment>
<keyword evidence="2" id="KW-1185">Reference proteome</keyword>
<evidence type="ECO:0000313" key="1">
    <source>
        <dbReference type="EMBL" id="MCI57228.1"/>
    </source>
</evidence>
<dbReference type="EMBL" id="LXQA010525448">
    <property type="protein sequence ID" value="MCI57228.1"/>
    <property type="molecule type" value="Genomic_DNA"/>
</dbReference>
<organism evidence="1 2">
    <name type="scientific">Trifolium medium</name>
    <dbReference type="NCBI Taxonomy" id="97028"/>
    <lineage>
        <taxon>Eukaryota</taxon>
        <taxon>Viridiplantae</taxon>
        <taxon>Streptophyta</taxon>
        <taxon>Embryophyta</taxon>
        <taxon>Tracheophyta</taxon>
        <taxon>Spermatophyta</taxon>
        <taxon>Magnoliopsida</taxon>
        <taxon>eudicotyledons</taxon>
        <taxon>Gunneridae</taxon>
        <taxon>Pentapetalae</taxon>
        <taxon>rosids</taxon>
        <taxon>fabids</taxon>
        <taxon>Fabales</taxon>
        <taxon>Fabaceae</taxon>
        <taxon>Papilionoideae</taxon>
        <taxon>50 kb inversion clade</taxon>
        <taxon>NPAAA clade</taxon>
        <taxon>Hologalegina</taxon>
        <taxon>IRL clade</taxon>
        <taxon>Trifolieae</taxon>
        <taxon>Trifolium</taxon>
    </lineage>
</organism>
<proteinExistence type="predicted"/>
<name>A0A392T854_9FABA</name>
<sequence>MCIPLIHVKGASGVHDPTLLQFPACQH</sequence>
<dbReference type="Proteomes" id="UP000265520">
    <property type="component" value="Unassembled WGS sequence"/>
</dbReference>
<dbReference type="AlphaFoldDB" id="A0A392T854"/>
<reference evidence="1 2" key="1">
    <citation type="journal article" date="2018" name="Front. Plant Sci.">
        <title>Red Clover (Trifolium pratense) and Zigzag Clover (T. medium) - A Picture of Genomic Similarities and Differences.</title>
        <authorList>
            <person name="Dluhosova J."/>
            <person name="Istvanek J."/>
            <person name="Nedelnik J."/>
            <person name="Repkova J."/>
        </authorList>
    </citation>
    <scope>NUCLEOTIDE SEQUENCE [LARGE SCALE GENOMIC DNA]</scope>
    <source>
        <strain evidence="2">cv. 10/8</strain>
        <tissue evidence="1">Leaf</tissue>
    </source>
</reference>